<feature type="region of interest" description="Disordered" evidence="1">
    <location>
        <begin position="1"/>
        <end position="86"/>
    </location>
</feature>
<dbReference type="RefSeq" id="XP_024321482.1">
    <property type="nucleotide sequence ID" value="XM_024470937.1"/>
</dbReference>
<protein>
    <submittedName>
        <fullName evidence="2">Uncharacterized protein</fullName>
    </submittedName>
</protein>
<name>A0A177A1N4_9PEZI</name>
<gene>
    <name evidence="2" type="ORF">VC83_07364</name>
</gene>
<feature type="compositionally biased region" description="Basic and acidic residues" evidence="1">
    <location>
        <begin position="64"/>
        <end position="84"/>
    </location>
</feature>
<dbReference type="Proteomes" id="UP000077154">
    <property type="component" value="Unassembled WGS sequence"/>
</dbReference>
<accession>A0A177A1N4</accession>
<dbReference type="EMBL" id="KV441405">
    <property type="protein sequence ID" value="OAF56185.1"/>
    <property type="molecule type" value="Genomic_DNA"/>
</dbReference>
<feature type="compositionally biased region" description="Acidic residues" evidence="1">
    <location>
        <begin position="29"/>
        <end position="63"/>
    </location>
</feature>
<reference evidence="2" key="1">
    <citation type="submission" date="2016-03" db="EMBL/GenBank/DDBJ databases">
        <title>Updated assembly of Pseudogymnoascus destructans, the fungus causing white-nose syndrome of bats.</title>
        <authorList>
            <person name="Palmer J.M."/>
            <person name="Drees K.P."/>
            <person name="Foster J.T."/>
            <person name="Lindner D.L."/>
        </authorList>
    </citation>
    <scope>NUCLEOTIDE SEQUENCE [LARGE SCALE GENOMIC DNA]</scope>
    <source>
        <strain evidence="2">20631-21</strain>
    </source>
</reference>
<organism evidence="2">
    <name type="scientific">Pseudogymnoascus destructans</name>
    <dbReference type="NCBI Taxonomy" id="655981"/>
    <lineage>
        <taxon>Eukaryota</taxon>
        <taxon>Fungi</taxon>
        <taxon>Dikarya</taxon>
        <taxon>Ascomycota</taxon>
        <taxon>Pezizomycotina</taxon>
        <taxon>Leotiomycetes</taxon>
        <taxon>Thelebolales</taxon>
        <taxon>Thelebolaceae</taxon>
        <taxon>Pseudogymnoascus</taxon>
    </lineage>
</organism>
<sequence length="109" mass="12330">MSTSAFYLQGPALSSPRRHRGIYWCSEEANGENSEEDSGEEPEEDSDKDDSDEDSEDNSDGEDYDKGDGRQEKRPVGKVSKSEESTSCYKVVNNEQDDQDILVFEIFFN</sequence>
<dbReference type="GeneID" id="36290410"/>
<evidence type="ECO:0000313" key="2">
    <source>
        <dbReference type="EMBL" id="OAF56185.1"/>
    </source>
</evidence>
<evidence type="ECO:0000256" key="1">
    <source>
        <dbReference type="SAM" id="MobiDB-lite"/>
    </source>
</evidence>
<proteinExistence type="predicted"/>
<dbReference type="AlphaFoldDB" id="A0A177A1N4"/>